<accession>A0ACB8VDI4</accession>
<gene>
    <name evidence="1" type="ORF">L3Q82_020035</name>
</gene>
<evidence type="ECO:0000313" key="2">
    <source>
        <dbReference type="Proteomes" id="UP000831701"/>
    </source>
</evidence>
<name>A0ACB8VDI4_9TELE</name>
<dbReference type="EMBL" id="CM041553">
    <property type="protein sequence ID" value="KAI3353514.1"/>
    <property type="molecule type" value="Genomic_DNA"/>
</dbReference>
<proteinExistence type="predicted"/>
<organism evidence="1 2">
    <name type="scientific">Scortum barcoo</name>
    <name type="common">barcoo grunter</name>
    <dbReference type="NCBI Taxonomy" id="214431"/>
    <lineage>
        <taxon>Eukaryota</taxon>
        <taxon>Metazoa</taxon>
        <taxon>Chordata</taxon>
        <taxon>Craniata</taxon>
        <taxon>Vertebrata</taxon>
        <taxon>Euteleostomi</taxon>
        <taxon>Actinopterygii</taxon>
        <taxon>Neopterygii</taxon>
        <taxon>Teleostei</taxon>
        <taxon>Neoteleostei</taxon>
        <taxon>Acanthomorphata</taxon>
        <taxon>Eupercaria</taxon>
        <taxon>Centrarchiformes</taxon>
        <taxon>Terapontoidei</taxon>
        <taxon>Terapontidae</taxon>
        <taxon>Scortum</taxon>
    </lineage>
</organism>
<evidence type="ECO:0000313" key="1">
    <source>
        <dbReference type="EMBL" id="KAI3353514.1"/>
    </source>
</evidence>
<dbReference type="Proteomes" id="UP000831701">
    <property type="component" value="Chromosome 23"/>
</dbReference>
<protein>
    <submittedName>
        <fullName evidence="1">Uncharacterized protein</fullName>
    </submittedName>
</protein>
<comment type="caution">
    <text evidence="1">The sequence shown here is derived from an EMBL/GenBank/DDBJ whole genome shotgun (WGS) entry which is preliminary data.</text>
</comment>
<reference evidence="1" key="1">
    <citation type="submission" date="2022-04" db="EMBL/GenBank/DDBJ databases">
        <title>Jade perch genome.</title>
        <authorList>
            <person name="Chao B."/>
        </authorList>
    </citation>
    <scope>NUCLEOTIDE SEQUENCE</scope>
    <source>
        <strain evidence="1">CB-2022</strain>
    </source>
</reference>
<keyword evidence="2" id="KW-1185">Reference proteome</keyword>
<sequence length="3031" mass="338462">MLDISVTPGLTVALCTSRTLPAAAGGCSGADAERCLALGSLLGLYSVQVAKKTSGHRGSYKRRTASYSQGETTLDPTDPFPEIYLSPGLGDLTGPLLTITSSNKMTLHRADKKLQLCQRPQRKGLCKDDVLLHSTQRDERSSYEFTCSSQWIGCLPSLCVRACMAWGRNDLLSLSVEQDSDNSLSLKLLLLPGDGAVQWMTWIVYDGQEPVQRPSLCHRCQAVQLCANDRACLPHQFVQARCVLLLEACPPSSTLLRTGGRSLPQTVIQGQDGWGVTYTSTEICALKGSTVEISCTYRYPSRINERDTKVEETIWFVRLQDEEPVDVRTDSEYSGRVEYHCDKNDCTLRIRDTLEPSQEKLQKTLYGKKKKPEEEPQMRDPSPWDGQMCNRCHMYREHHQSYYGIDPERSRRWQNPSQPEDLSKDSQYAGRVQVLETERGRSTLRIRDLRERDSAQYHFKFKTPSFEWRSSLPATTLTVTALQVQVSRVTVHQFYTEAELKCHSSCSPAGRLSYVWLKNGEKLTWEEKSTYKGWFDPGDNISCALKGNDDFPSPSVYPPKLPSVSVSPSAEIVEGSSVTLTCSSDANPAAKYTWSQFRKKETLSSTTEPNEAIETIETTEERTLVKTTPFFTPRRETRGAAMSLRAAASGLVVFLLSVSVIQGQDGWGVTYTSTEICALKGSTVEISCTYRYPSRINERDTKVEETIWFVRLQDEEPVDVRTDSEYSGRVEYHCDKNDCTLRIRDVRESDSAEYKFMFITNQPGGRFTGSPGVTLSVTALQVQVIRQIVYSEGLNWAELKCHSSCSPADRLSYVWYKNGEKHQEGTTVSGSLHPSDSLSCAVKGLEDFPSPSVCVKGQTCYRVTYTDRSICASKGSSVDISCTYNSYESISSKFWFRTERSRRWQNPSQPEDLSKDSQYAGRVQVLETERGRSTLRIRDLRERDSAQYHFKFKTPNFEWRSSLPATTLTVTALQVQVSRVTVHQFYTEAELKCHSSCSPAGRLSYVWVKNGEKLTWDEKSTYKGWFDPGDNISCALKGHEDFPSPSVCEFTPLYPPKLPSVSVSPSAEIVEGSSVTLTCSSDANPAAKYTWYKKGNVASLSKEPQLVFRSIQSSDSGEYYCTAENELGTRTSGNISINVKYPPKLPSVSVSPSAEIVEGSSVTLTCSSDANPAAKYTWYKKNQTLIQGATESYHFTSISSEDRGIYHCKSENQYGQINSVSLFIDVQYPPKLPSVSVSPSAEIVEGSSVTLTCSSDANPAANYTWYKENEDSPKASGQIFTITDFRVEHSGNYYCEARDSRGRRNSKLHLIIVADNFNIDNKYHQADSGGLDADSSASFLSVDEEVNSGKKKTLSSTTEPDEAIETIESARRRTHCRRSSAVNYLKSLRRPTPSLRFTAKHAGMESSRHLRPNGGFLPNTVSKFSIASAASVNWKKSEALALGKWCDGLPVLPREWPGKKMASNIWRGSGFKQPCGIPTLAPPSMHRPPLNLQAQIQIKTLHFFGIVDTGVLFLTREEGTTGPCPPGQPNCYLHKVCPKVPDRSSRFSLSVASCILKRVNNPGLDAALFVTDFKLLNQVIQGQDGWGVTYTSTEICALKGSTVEISCTYRYPSRINERDTKVEETIWFVRLQDEEPVDVRTDSEYSGRVEYHCDKNDCTLRIRDNPSQPEDLSKDSQYAGRVQVLETERGRSTLRIRDLRERDSAQYHFRFKTPSFEWRSSLPATTLTVTGVNSGKKKTLSSTTEPNEAIETIEPCNDDPQYLMFDCPLVEKGQFTQIIEGHFFFLSFFPVYCEPRRETRGAAMSLRAAASGLVVFLLSVSVIQGQDGWGVTYTSTEICALKGSTVEISCTYRYPSRINERDTKVEETIWFVRLQDEEPVDVRTDSEYSGRVEYHCDKNDCTLRIRDVRESDSAEYKFMFITNQPGGRFTGSPGVTLSVTDYIYPADSHSCAAQGYEDFPSPSAYAPKVPSVLMSPPGDTMKGSSVTLTCSSDANPAANYTWYKKNGNVTSLSKEPQLVFRSIQSSDSGEYYCTAENELGTRTSERVFVDVKYGPQTATLSVSPSAEIVEGSSVTLTCSSDANPAANYTWYKRKRNQHLRPPSKEPQLVFSSIQSSDSGEYYCTAENELGTRTSGNISINVKFSVKSVAVRSISAIVLVIIVLCAFLWIRKKRSAQQTTESGERPDNNAQEQDDVNYASVSFCKNQEDPLYSNIRAAQANRLKNEEEDEDEEGVQYAMVNIKSASASSGPQRKGLCKDDVLLHSTQRDERRAAMSLRAAASGLVVFLLSVSGDHDNFCNRVTYTDRSICASKGSSVDISCTYNSYEDDVESKFWFRTEHSRRWQNPSQPEDLSKDSQYAGRVQVLETERGRSTLRISDLRERDSAQYHFTFKTPSFEWRSSLPATTLTVTALQVQVSRVTVHHFYTEAELKCHSSCSPAGRLSYVWVKNGEKLTWEEKSTYRGWFNPGDNISCALKGHEDFPLLQCILQSFPSVSVSPSAEIVEGSSVTLTCSSDANPAAKYTWYKENEDSPKASGQIFTIADFRAEHSGNYYCEAQNRRGRHNATLHLIIVAVRKYYCTAENKLGTRTSGNISINVTSFIIRKKRSAQQTTESGERPDNNAQEPAQANRLKNEEEDEDEEGVQYAMVNIKSASASSELRRPEAVEDSSALYSTVTKKPREGNVLVEQADLCTLLTDHRGKDSVKTTSFFTPRRETRGAAMSLRAAASGLVVFLLSVSVIQGQDGWGVTYTSTEICALKGSTVEISCTYRYPSRINDRDTKVGKTFWFTEMNTYPYVDVRTDSEYSGRVEYHCDKNDCTLRIRDVRESDSAEYKFRFITNQPDVKFIGSPGVTLSVTDPPKLPSVSVSPSAEIVEGSSVTLTCSSDANPAANYTWYKENEDSPKASGKIFTITEIRAEDSGNYYCEAQNRRGLHNSTLHLIVVSRSMKAVAVGSISAIVLAIIFLCAFLWIRSQDNVNYASVSFCKNQEDPLYSNIRAAQANRLKNEEEDEDEEGVQYAMVNIKSASASSE</sequence>